<dbReference type="PANTHER" id="PTHR24346">
    <property type="entry name" value="MAP/MICROTUBULE AFFINITY-REGULATING KINASE"/>
    <property type="match status" value="1"/>
</dbReference>
<feature type="non-terminal residue" evidence="13">
    <location>
        <position position="1"/>
    </location>
</feature>
<dbReference type="FunFam" id="3.30.200.20:FF:000003">
    <property type="entry name" value="Non-specific serine/threonine protein kinase"/>
    <property type="match status" value="1"/>
</dbReference>
<keyword evidence="4" id="KW-0808">Transferase</keyword>
<evidence type="ECO:0000256" key="6">
    <source>
        <dbReference type="ARBA" id="ARBA00022777"/>
    </source>
</evidence>
<dbReference type="GO" id="GO:0005737">
    <property type="term" value="C:cytoplasm"/>
    <property type="evidence" value="ECO:0007669"/>
    <property type="project" value="TreeGrafter"/>
</dbReference>
<dbReference type="Proteomes" id="UP001432027">
    <property type="component" value="Unassembled WGS sequence"/>
</dbReference>
<keyword evidence="7 10" id="KW-0067">ATP-binding</keyword>
<comment type="cofactor">
    <cofactor evidence="1">
        <name>Mg(2+)</name>
        <dbReference type="ChEBI" id="CHEBI:18420"/>
    </cofactor>
</comment>
<organism evidence="13 14">
    <name type="scientific">Pristionchus entomophagus</name>
    <dbReference type="NCBI Taxonomy" id="358040"/>
    <lineage>
        <taxon>Eukaryota</taxon>
        <taxon>Metazoa</taxon>
        <taxon>Ecdysozoa</taxon>
        <taxon>Nematoda</taxon>
        <taxon>Chromadorea</taxon>
        <taxon>Rhabditida</taxon>
        <taxon>Rhabditina</taxon>
        <taxon>Diplogasteromorpha</taxon>
        <taxon>Diplogasteroidea</taxon>
        <taxon>Neodiplogasteridae</taxon>
        <taxon>Pristionchus</taxon>
    </lineage>
</organism>
<evidence type="ECO:0000256" key="1">
    <source>
        <dbReference type="ARBA" id="ARBA00001946"/>
    </source>
</evidence>
<dbReference type="GO" id="GO:0050321">
    <property type="term" value="F:tau-protein kinase activity"/>
    <property type="evidence" value="ECO:0007669"/>
    <property type="project" value="TreeGrafter"/>
</dbReference>
<evidence type="ECO:0000256" key="9">
    <source>
        <dbReference type="ARBA" id="ARBA00048679"/>
    </source>
</evidence>
<keyword evidence="5 10" id="KW-0547">Nucleotide-binding</keyword>
<sequence>LSPPPPPTHPSSIPYPLRMNTRSRTSSLKGAQSSASLPTRQISTEEDEKRLRRESTGMMGSRPVDRRLDLLRAREAFSEPSTTVEKSDSEDDERESSSDDINPVPFRSGLQSRQSDPNPPSRPSRSPLSQRTTSAFSLPVSSSNELEDRDVLTYQKVIARLQSNEDIHREVAIGRRIGFYRLGKELGSGNFSKVKIGSHILTNERVAVKIMEKAKMDAKSQKLLSREIENMEKAKHPNIIQLFEVVETISRVHLVCEYARGGELYMYVHEKGKLQEKEGKLLFAQLIAAVEHLHSLNIAHRDIKAENIMFSEPGGSLRLVDFGFSRFIGDETVRTFCGSPPYAAPELFQSDSYDGKAVDMWACGVLLYFILVGVTPFRGETVQDLKGKVLEGKYTFPEYLSLFSQEVMRRLLEMKSKERMKVAEVKRMYWMRDSRFPTGIELEEPKGTRERLLIYGINEQMIEESSSKGARCAVSGTYRSVCFQIRREQREMEERMKKLKLQEEATRIGVEKRIAKSDSKICSIQ</sequence>
<evidence type="ECO:0000259" key="12">
    <source>
        <dbReference type="PROSITE" id="PS50011"/>
    </source>
</evidence>
<gene>
    <name evidence="13" type="ORF">PENTCL1PPCAC_6651</name>
</gene>
<feature type="compositionally biased region" description="Polar residues" evidence="11">
    <location>
        <begin position="20"/>
        <end position="42"/>
    </location>
</feature>
<dbReference type="InterPro" id="IPR000719">
    <property type="entry name" value="Prot_kinase_dom"/>
</dbReference>
<dbReference type="GO" id="GO:0005524">
    <property type="term" value="F:ATP binding"/>
    <property type="evidence" value="ECO:0007669"/>
    <property type="project" value="UniProtKB-UniRule"/>
</dbReference>
<proteinExistence type="predicted"/>
<comment type="caution">
    <text evidence="13">The sequence shown here is derived from an EMBL/GenBank/DDBJ whole genome shotgun (WGS) entry which is preliminary data.</text>
</comment>
<feature type="compositionally biased region" description="Basic and acidic residues" evidence="11">
    <location>
        <begin position="63"/>
        <end position="77"/>
    </location>
</feature>
<dbReference type="InterPro" id="IPR017441">
    <property type="entry name" value="Protein_kinase_ATP_BS"/>
</dbReference>
<dbReference type="PANTHER" id="PTHR24346:SF49">
    <property type="entry name" value="NIM1 SERINE_THREONINE PROTEIN KINASE"/>
    <property type="match status" value="1"/>
</dbReference>
<feature type="binding site" evidence="10">
    <location>
        <position position="209"/>
    </location>
    <ligand>
        <name>ATP</name>
        <dbReference type="ChEBI" id="CHEBI:30616"/>
    </ligand>
</feature>
<feature type="compositionally biased region" description="Polar residues" evidence="11">
    <location>
        <begin position="132"/>
        <end position="142"/>
    </location>
</feature>
<dbReference type="Gene3D" id="1.10.510.10">
    <property type="entry name" value="Transferase(Phosphotransferase) domain 1"/>
    <property type="match status" value="1"/>
</dbReference>
<dbReference type="InterPro" id="IPR008271">
    <property type="entry name" value="Ser/Thr_kinase_AS"/>
</dbReference>
<dbReference type="InterPro" id="IPR011009">
    <property type="entry name" value="Kinase-like_dom_sf"/>
</dbReference>
<dbReference type="SMART" id="SM00220">
    <property type="entry name" value="S_TKc"/>
    <property type="match status" value="1"/>
</dbReference>
<evidence type="ECO:0000256" key="8">
    <source>
        <dbReference type="ARBA" id="ARBA00047899"/>
    </source>
</evidence>
<name>A0AAV5SM81_9BILA</name>
<dbReference type="AlphaFoldDB" id="A0AAV5SM81"/>
<evidence type="ECO:0000256" key="11">
    <source>
        <dbReference type="SAM" id="MobiDB-lite"/>
    </source>
</evidence>
<dbReference type="PROSITE" id="PS00107">
    <property type="entry name" value="PROTEIN_KINASE_ATP"/>
    <property type="match status" value="1"/>
</dbReference>
<evidence type="ECO:0000256" key="4">
    <source>
        <dbReference type="ARBA" id="ARBA00022679"/>
    </source>
</evidence>
<feature type="region of interest" description="Disordered" evidence="11">
    <location>
        <begin position="1"/>
        <end position="142"/>
    </location>
</feature>
<dbReference type="PROSITE" id="PS00108">
    <property type="entry name" value="PROTEIN_KINASE_ST"/>
    <property type="match status" value="1"/>
</dbReference>
<evidence type="ECO:0000256" key="3">
    <source>
        <dbReference type="ARBA" id="ARBA00022527"/>
    </source>
</evidence>
<evidence type="ECO:0000313" key="13">
    <source>
        <dbReference type="EMBL" id="GMS84476.1"/>
    </source>
</evidence>
<dbReference type="EMBL" id="BTSX01000002">
    <property type="protein sequence ID" value="GMS84476.1"/>
    <property type="molecule type" value="Genomic_DNA"/>
</dbReference>
<comment type="catalytic activity">
    <reaction evidence="9">
        <text>L-seryl-[protein] + ATP = O-phospho-L-seryl-[protein] + ADP + H(+)</text>
        <dbReference type="Rhea" id="RHEA:17989"/>
        <dbReference type="Rhea" id="RHEA-COMP:9863"/>
        <dbReference type="Rhea" id="RHEA-COMP:11604"/>
        <dbReference type="ChEBI" id="CHEBI:15378"/>
        <dbReference type="ChEBI" id="CHEBI:29999"/>
        <dbReference type="ChEBI" id="CHEBI:30616"/>
        <dbReference type="ChEBI" id="CHEBI:83421"/>
        <dbReference type="ChEBI" id="CHEBI:456216"/>
        <dbReference type="EC" id="2.7.11.1"/>
    </reaction>
</comment>
<keyword evidence="14" id="KW-1185">Reference proteome</keyword>
<evidence type="ECO:0000256" key="7">
    <source>
        <dbReference type="ARBA" id="ARBA00022840"/>
    </source>
</evidence>
<dbReference type="PROSITE" id="PS50011">
    <property type="entry name" value="PROTEIN_KINASE_DOM"/>
    <property type="match status" value="1"/>
</dbReference>
<evidence type="ECO:0000256" key="2">
    <source>
        <dbReference type="ARBA" id="ARBA00012513"/>
    </source>
</evidence>
<dbReference type="SUPFAM" id="SSF56112">
    <property type="entry name" value="Protein kinase-like (PK-like)"/>
    <property type="match status" value="1"/>
</dbReference>
<accession>A0AAV5SM81</accession>
<evidence type="ECO:0000256" key="5">
    <source>
        <dbReference type="ARBA" id="ARBA00022741"/>
    </source>
</evidence>
<feature type="domain" description="Protein kinase" evidence="12">
    <location>
        <begin position="180"/>
        <end position="431"/>
    </location>
</feature>
<dbReference type="Pfam" id="PF00069">
    <property type="entry name" value="Pkinase"/>
    <property type="match status" value="1"/>
</dbReference>
<evidence type="ECO:0000313" key="14">
    <source>
        <dbReference type="Proteomes" id="UP001432027"/>
    </source>
</evidence>
<keyword evidence="3" id="KW-0723">Serine/threonine-protein kinase</keyword>
<dbReference type="GO" id="GO:0035556">
    <property type="term" value="P:intracellular signal transduction"/>
    <property type="evidence" value="ECO:0007669"/>
    <property type="project" value="TreeGrafter"/>
</dbReference>
<protein>
    <recommendedName>
        <fullName evidence="2">non-specific serine/threonine protein kinase</fullName>
        <ecNumber evidence="2">2.7.11.1</ecNumber>
    </recommendedName>
</protein>
<dbReference type="EC" id="2.7.11.1" evidence="2"/>
<dbReference type="GO" id="GO:0000226">
    <property type="term" value="P:microtubule cytoskeleton organization"/>
    <property type="evidence" value="ECO:0007669"/>
    <property type="project" value="TreeGrafter"/>
</dbReference>
<keyword evidence="6" id="KW-0418">Kinase</keyword>
<comment type="catalytic activity">
    <reaction evidence="8">
        <text>L-threonyl-[protein] + ATP = O-phospho-L-threonyl-[protein] + ADP + H(+)</text>
        <dbReference type="Rhea" id="RHEA:46608"/>
        <dbReference type="Rhea" id="RHEA-COMP:11060"/>
        <dbReference type="Rhea" id="RHEA-COMP:11605"/>
        <dbReference type="ChEBI" id="CHEBI:15378"/>
        <dbReference type="ChEBI" id="CHEBI:30013"/>
        <dbReference type="ChEBI" id="CHEBI:30616"/>
        <dbReference type="ChEBI" id="CHEBI:61977"/>
        <dbReference type="ChEBI" id="CHEBI:456216"/>
        <dbReference type="EC" id="2.7.11.1"/>
    </reaction>
</comment>
<reference evidence="13" key="1">
    <citation type="submission" date="2023-10" db="EMBL/GenBank/DDBJ databases">
        <title>Genome assembly of Pristionchus species.</title>
        <authorList>
            <person name="Yoshida K."/>
            <person name="Sommer R.J."/>
        </authorList>
    </citation>
    <scope>NUCLEOTIDE SEQUENCE</scope>
    <source>
        <strain evidence="13">RS0144</strain>
    </source>
</reference>
<dbReference type="FunFam" id="1.10.510.10:FF:000571">
    <property type="entry name" value="Maternal embryonic leucine zipper kinase"/>
    <property type="match status" value="1"/>
</dbReference>
<evidence type="ECO:0000256" key="10">
    <source>
        <dbReference type="PROSITE-ProRule" id="PRU10141"/>
    </source>
</evidence>